<dbReference type="AlphaFoldDB" id="A0A0V0YM03"/>
<accession>A0A0V0YM03</accession>
<proteinExistence type="predicted"/>
<organism evidence="1 2">
    <name type="scientific">Trichinella pseudospiralis</name>
    <name type="common">Parasitic roundworm</name>
    <dbReference type="NCBI Taxonomy" id="6337"/>
    <lineage>
        <taxon>Eukaryota</taxon>
        <taxon>Metazoa</taxon>
        <taxon>Ecdysozoa</taxon>
        <taxon>Nematoda</taxon>
        <taxon>Enoplea</taxon>
        <taxon>Dorylaimia</taxon>
        <taxon>Trichinellida</taxon>
        <taxon>Trichinellidae</taxon>
        <taxon>Trichinella</taxon>
    </lineage>
</organism>
<sequence length="50" mass="5311">MVKPPGGGSLPILAQQLVHLAEIDHIAQSLSISVKLGKSFVAISIRYQAK</sequence>
<evidence type="ECO:0000313" key="1">
    <source>
        <dbReference type="EMBL" id="KRY01385.1"/>
    </source>
</evidence>
<name>A0A0V0YM03_TRIPS</name>
<gene>
    <name evidence="1" type="ORF">T4E_5825</name>
</gene>
<dbReference type="EMBL" id="JYDU01000003">
    <property type="protein sequence ID" value="KRY01385.1"/>
    <property type="molecule type" value="Genomic_DNA"/>
</dbReference>
<reference evidence="1 2" key="1">
    <citation type="submission" date="2015-01" db="EMBL/GenBank/DDBJ databases">
        <title>Evolution of Trichinella species and genotypes.</title>
        <authorList>
            <person name="Korhonen P.K."/>
            <person name="Edoardo P."/>
            <person name="Giuseppe L.R."/>
            <person name="Gasser R.B."/>
        </authorList>
    </citation>
    <scope>NUCLEOTIDE SEQUENCE [LARGE SCALE GENOMIC DNA]</scope>
    <source>
        <strain evidence="1">ISS141</strain>
    </source>
</reference>
<evidence type="ECO:0000313" key="2">
    <source>
        <dbReference type="Proteomes" id="UP000054815"/>
    </source>
</evidence>
<protein>
    <submittedName>
        <fullName evidence="1">Uncharacterized protein</fullName>
    </submittedName>
</protein>
<comment type="caution">
    <text evidence="1">The sequence shown here is derived from an EMBL/GenBank/DDBJ whole genome shotgun (WGS) entry which is preliminary data.</text>
</comment>
<dbReference type="Proteomes" id="UP000054815">
    <property type="component" value="Unassembled WGS sequence"/>
</dbReference>